<sequence length="1707" mass="182993">MKMKSYYLLFVLLFSLNCFSQFSKTHYIPALSCSANVTPDEQFLYISTPNVNPVNFRIIEIGGNVITGTVSRNVPYVYSVGFGSGTQLSVDTSLVSSVLNNKGYIVEADDLVYVSARLTDVSGNQAGELVSKGLASLGLRFRIGAFENNLVPGYSEIHYTFVTVLATENNTTVNFSGIRTGVQLINSGTGSNPYSIVLNRGESYVMAVQGPNDANRNGLIGSLVLADKPIAVNCGSFGGTNATGNLDLGFDQIVPAERLITNDYIFIKSTGIDAVEKILLVADEDTQITLNGSAPVYNILAGEYLALTGADYTANGNLYVSSTHKIFAYQSVGDGSAVDQRNQELFFVPPLSCQTPRVIDNIPFIDFVGTRQFTGRVTLVTTTGATLNFIINGTNYTLAGLAGIGVNVDGPLTVTGNANYETYVLTGLTGNVSVYSTGELYLAAYGSEQAATFGGYYSGFTFKPEISFNEVDVTQLGCIPNSVLSVNSLSPFDVFQWYFNGSLIPGATNNTYQPLNAPTGLGPGYYYVSATIAGCTTPKDSDNIPVSSCPNDSDNDAVNDNIDLDNDNDGITNCTESFGDQNFNLTNTTAGTIAVGASYNNPYTGAIAFSGTATPSATPIVGDAIGNFVTEAAQGKENTVSYTVSNFTTPISLAIEYATVANATDLFTSSTEIRITCPVNKTLTVLNPNNELLIDTNYDGIYESGITEYSSFEIRFRLNSSVSLAAGTGTFSIRGNLINSIIITNINLSDTSTSRVALRLIATCIPKDSDADGVADQNDLDSDNDSIADLYEAQAQSSTTLSHVDVNGDGIDDAFGNGIVATDTDADGVLNYLDLDSDNDGIHDLDEAGFNMTDADSNGTIDGSNFGTNGLFNTLETAADSGIIKPIYVLADTDADGIYNAIELDSDNDLCNDVIEAGYLDSNLDGLLGGTTPPTVNPNNGLVTSGIGYGNPNADYTTAAPIVINTQPQSASACELGSVTFTISTNTVTTYQWQVSTDSGATWSLIFNNATYSGAATTALTVSNVTPSMVGYQYRVYLIKNGNACGLYSSAAVLTTYPLPVITTPISLKQCDDDTDGISTFNLTQKNDVISANYLIETFTYYTTLAAANTENSAFLIANPIAFTSGNASVYARVENSNGCYRVARIDLMVSVTQIPPSYVIPNQYLCDDYLDAVNDDRDGISGPYNFTSITNSLLGFLPGPSTNYSIKYYKNEADFLAETDALGNSLEITNTTTYRNIGYPNTQTIWVRVESTLDNSCYGFKTFDVVVEALPTANPINALNLLRHCDDNQDGIYGFDTSAIQAAVLNGQTGVNVKYFRANGTQLTTPLPNPFYVNGSEIITIRVENNNTQTGGQPCFDDETLEFIVDDLPEAFAVSSSLTSICDEEINPVDQNGLHDFDTSTFQSTILGSQTGVNVYYFDENNNPLPSPLPNPFTTGTQNVRVVVENQINTTCTAQLTIPFVVYPTPKIDLEEDIIICLPATQALIDAGILDGTPTSDYSFVWYTNNVANGATGPTFLVTTPGTYSVDVTNIYGCTKTRVITVTGSEIATIQSIDVVDLAEINTITVNVTGLGQYEFAIDDVNGPYRDSNFFENVPMGLHEIYVRDKNGCGSVGPVTVAVLGIPHYFTPNGDGYNDYWNVKGVSAQFNYRSTIYIFDRFGKLLKQIGTTGAGWDGTFNGHPMPADDYWYNIKFEDGRSAKGHFTLKR</sequence>
<evidence type="ECO:0000256" key="1">
    <source>
        <dbReference type="SAM" id="SignalP"/>
    </source>
</evidence>
<dbReference type="Proteomes" id="UP000296862">
    <property type="component" value="Chromosome"/>
</dbReference>
<proteinExistence type="predicted"/>
<keyword evidence="3" id="KW-1185">Reference proteome</keyword>
<name>A0A4P7PST3_9FLAO</name>
<feature type="signal peptide" evidence="1">
    <location>
        <begin position="1"/>
        <end position="20"/>
    </location>
</feature>
<organism evidence="2 3">
    <name type="scientific">Flavobacterium sangjuense</name>
    <dbReference type="NCBI Taxonomy" id="2518177"/>
    <lineage>
        <taxon>Bacteria</taxon>
        <taxon>Pseudomonadati</taxon>
        <taxon>Bacteroidota</taxon>
        <taxon>Flavobacteriia</taxon>
        <taxon>Flavobacteriales</taxon>
        <taxon>Flavobacteriaceae</taxon>
        <taxon>Flavobacterium</taxon>
    </lineage>
</organism>
<gene>
    <name evidence="2" type="ORF">GS03_01497</name>
</gene>
<dbReference type="Pfam" id="PF13585">
    <property type="entry name" value="CHU_C"/>
    <property type="match status" value="1"/>
</dbReference>
<keyword evidence="1" id="KW-0732">Signal</keyword>
<evidence type="ECO:0000313" key="3">
    <source>
        <dbReference type="Proteomes" id="UP000296862"/>
    </source>
</evidence>
<dbReference type="InterPro" id="IPR026341">
    <property type="entry name" value="T9SS_type_B"/>
</dbReference>
<dbReference type="NCBIfam" id="TIGR04131">
    <property type="entry name" value="Bac_Flav_CTERM"/>
    <property type="match status" value="1"/>
</dbReference>
<feature type="chain" id="PRO_5020449597" description="IgGFc-binding protein N-terminal domain-containing protein" evidence="1">
    <location>
        <begin position="21"/>
        <end position="1707"/>
    </location>
</feature>
<dbReference type="KEGG" id="fsn:GS03_01497"/>
<dbReference type="OrthoDB" id="9765926at2"/>
<reference evidence="2 3" key="1">
    <citation type="submission" date="2019-04" db="EMBL/GenBank/DDBJ databases">
        <title>Flavobacterium sp. GS03.</title>
        <authorList>
            <person name="Kim H."/>
        </authorList>
    </citation>
    <scope>NUCLEOTIDE SEQUENCE [LARGE SCALE GENOMIC DNA]</scope>
    <source>
        <strain evidence="2 3">GS03</strain>
    </source>
</reference>
<evidence type="ECO:0000313" key="2">
    <source>
        <dbReference type="EMBL" id="QBZ97997.1"/>
    </source>
</evidence>
<dbReference type="RefSeq" id="WP_136151916.1">
    <property type="nucleotide sequence ID" value="NZ_CP038810.1"/>
</dbReference>
<protein>
    <recommendedName>
        <fullName evidence="4">IgGFc-binding protein N-terminal domain-containing protein</fullName>
    </recommendedName>
</protein>
<dbReference type="EMBL" id="CP038810">
    <property type="protein sequence ID" value="QBZ97997.1"/>
    <property type="molecule type" value="Genomic_DNA"/>
</dbReference>
<evidence type="ECO:0008006" key="4">
    <source>
        <dbReference type="Google" id="ProtNLM"/>
    </source>
</evidence>
<accession>A0A4P7PST3</accession>